<dbReference type="InterPro" id="IPR003593">
    <property type="entry name" value="AAA+_ATPase"/>
</dbReference>
<dbReference type="EC" id="7.6.2.2" evidence="2"/>
<evidence type="ECO:0000256" key="11">
    <source>
        <dbReference type="SAM" id="MobiDB-lite"/>
    </source>
</evidence>
<keyword evidence="7" id="KW-1278">Translocase</keyword>
<dbReference type="InterPro" id="IPR017871">
    <property type="entry name" value="ABC_transporter-like_CS"/>
</dbReference>
<keyword evidence="5" id="KW-0547">Nucleotide-binding</keyword>
<dbReference type="InterPro" id="IPR005894">
    <property type="entry name" value="DrrA"/>
</dbReference>
<keyword evidence="9" id="KW-0046">Antibiotic resistance</keyword>
<reference evidence="13" key="1">
    <citation type="submission" date="2020-01" db="EMBL/GenBank/DDBJ databases">
        <title>Insect and environment-associated Actinomycetes.</title>
        <authorList>
            <person name="Currrie C."/>
            <person name="Chevrette M."/>
            <person name="Carlson C."/>
            <person name="Stubbendieck R."/>
            <person name="Wendt-Pienkowski E."/>
        </authorList>
    </citation>
    <scope>NUCLEOTIDE SEQUENCE</scope>
    <source>
        <strain evidence="13">SID14436</strain>
    </source>
</reference>
<gene>
    <name evidence="13" type="ORF">G3I53_04325</name>
</gene>
<dbReference type="InterPro" id="IPR027417">
    <property type="entry name" value="P-loop_NTPase"/>
</dbReference>
<dbReference type="Pfam" id="PF00005">
    <property type="entry name" value="ABC_tran"/>
    <property type="match status" value="1"/>
</dbReference>
<dbReference type="GO" id="GO:0016887">
    <property type="term" value="F:ATP hydrolysis activity"/>
    <property type="evidence" value="ECO:0007669"/>
    <property type="project" value="InterPro"/>
</dbReference>
<dbReference type="InterPro" id="IPR003439">
    <property type="entry name" value="ABC_transporter-like_ATP-bd"/>
</dbReference>
<dbReference type="GO" id="GO:0005886">
    <property type="term" value="C:plasma membrane"/>
    <property type="evidence" value="ECO:0007669"/>
    <property type="project" value="UniProtKB-SubCell"/>
</dbReference>
<dbReference type="PANTHER" id="PTHR42711:SF19">
    <property type="entry name" value="DOXORUBICIN RESISTANCE ATP-BINDING PROTEIN DRRA"/>
    <property type="match status" value="1"/>
</dbReference>
<dbReference type="PROSITE" id="PS51257">
    <property type="entry name" value="PROKAR_LIPOPROTEIN"/>
    <property type="match status" value="1"/>
</dbReference>
<organism evidence="13">
    <name type="scientific">Streptomyces sp. SID14436</name>
    <dbReference type="NCBI Taxonomy" id="2706070"/>
    <lineage>
        <taxon>Bacteria</taxon>
        <taxon>Bacillati</taxon>
        <taxon>Actinomycetota</taxon>
        <taxon>Actinomycetes</taxon>
        <taxon>Kitasatosporales</taxon>
        <taxon>Streptomycetaceae</taxon>
        <taxon>Streptomyces</taxon>
    </lineage>
</organism>
<evidence type="ECO:0000256" key="4">
    <source>
        <dbReference type="ARBA" id="ARBA00022475"/>
    </source>
</evidence>
<dbReference type="InterPro" id="IPR050763">
    <property type="entry name" value="ABC_transporter_ATP-binding"/>
</dbReference>
<keyword evidence="4" id="KW-1003">Cell membrane</keyword>
<dbReference type="InterPro" id="IPR025302">
    <property type="entry name" value="DrrA1/2-like_C"/>
</dbReference>
<dbReference type="Pfam" id="PF13732">
    <property type="entry name" value="DrrA1-3_C"/>
    <property type="match status" value="1"/>
</dbReference>
<dbReference type="Gene3D" id="3.40.50.300">
    <property type="entry name" value="P-loop containing nucleotide triphosphate hydrolases"/>
    <property type="match status" value="1"/>
</dbReference>
<comment type="caution">
    <text evidence="13">The sequence shown here is derived from an EMBL/GenBank/DDBJ whole genome shotgun (WGS) entry which is preliminary data.</text>
</comment>
<feature type="region of interest" description="Disordered" evidence="11">
    <location>
        <begin position="54"/>
        <end position="83"/>
    </location>
</feature>
<dbReference type="GO" id="GO:0043215">
    <property type="term" value="P:daunorubicin transport"/>
    <property type="evidence" value="ECO:0007669"/>
    <property type="project" value="InterPro"/>
</dbReference>
<sequence length="422" mass="45226">MSVDCRCSFLPTGFRGQCLQHAAAAACGQEERRDPAKSAVRFLLVGTFRTVRKCDPPTAAHSPESRPERTHPRRFPCHSTTSQPLHLKRERGNSVNTAIEAAGLTKQYGGHRALDGVDLSVEAGTVLGLLGPNGAGKTTTVRTLATLLEPDAGTARVAGFDIVRQRREVRRRIGLAGQYAAVDELLTGRENLVLLGRLLRLGRRGAAARAAELLAQFELEAAADKPAREYSGGMRRRLDLAVSLIASPEVLFLDEPTTGLDPASRATLWRMVQDQVDQGVTVLLTTQYLEEADFLADRILVVDRGRVIAEGTSDELKRKVGGERLEVAVADPAGLAQAVAVLTPLAVGPPQLDERQRTVHVQLPDGMGALASAATALEYAGVTVEEFALRRPSLDDVFFHLTGELTGAPAPHPDAAKAEASP</sequence>
<dbReference type="SUPFAM" id="SSF52540">
    <property type="entry name" value="P-loop containing nucleoside triphosphate hydrolases"/>
    <property type="match status" value="1"/>
</dbReference>
<evidence type="ECO:0000256" key="8">
    <source>
        <dbReference type="ARBA" id="ARBA00023136"/>
    </source>
</evidence>
<proteinExistence type="inferred from homology"/>
<comment type="similarity">
    <text evidence="10">Belongs to the ABC transporter superfamily. Drug exporter-1 (DrugE1) (TC 3.A.1.105) family.</text>
</comment>
<dbReference type="PANTHER" id="PTHR42711">
    <property type="entry name" value="ABC TRANSPORTER ATP-BINDING PROTEIN"/>
    <property type="match status" value="1"/>
</dbReference>
<evidence type="ECO:0000256" key="2">
    <source>
        <dbReference type="ARBA" id="ARBA00012191"/>
    </source>
</evidence>
<feature type="domain" description="ABC transporter" evidence="12">
    <location>
        <begin position="99"/>
        <end position="329"/>
    </location>
</feature>
<dbReference type="EMBL" id="JAAGMD010000118">
    <property type="protein sequence ID" value="NEA85295.1"/>
    <property type="molecule type" value="Genomic_DNA"/>
</dbReference>
<evidence type="ECO:0000256" key="9">
    <source>
        <dbReference type="ARBA" id="ARBA00023251"/>
    </source>
</evidence>
<accession>A0A6G3QPM2</accession>
<keyword evidence="8" id="KW-0472">Membrane</keyword>
<dbReference type="SMART" id="SM00382">
    <property type="entry name" value="AAA"/>
    <property type="match status" value="1"/>
</dbReference>
<name>A0A6G3QPM2_9ACTN</name>
<evidence type="ECO:0000256" key="5">
    <source>
        <dbReference type="ARBA" id="ARBA00022741"/>
    </source>
</evidence>
<evidence type="ECO:0000256" key="6">
    <source>
        <dbReference type="ARBA" id="ARBA00022840"/>
    </source>
</evidence>
<dbReference type="PROSITE" id="PS00211">
    <property type="entry name" value="ABC_TRANSPORTER_1"/>
    <property type="match status" value="1"/>
</dbReference>
<dbReference type="GO" id="GO:1900753">
    <property type="term" value="P:doxorubicin transport"/>
    <property type="evidence" value="ECO:0007669"/>
    <property type="project" value="InterPro"/>
</dbReference>
<evidence type="ECO:0000256" key="3">
    <source>
        <dbReference type="ARBA" id="ARBA00022448"/>
    </source>
</evidence>
<dbReference type="GO" id="GO:0046677">
    <property type="term" value="P:response to antibiotic"/>
    <property type="evidence" value="ECO:0007669"/>
    <property type="project" value="UniProtKB-KW"/>
</dbReference>
<dbReference type="FunFam" id="3.40.50.300:FF:000589">
    <property type="entry name" value="ABC transporter, ATP-binding subunit"/>
    <property type="match status" value="1"/>
</dbReference>
<protein>
    <recommendedName>
        <fullName evidence="2">ABC-type xenobiotic transporter</fullName>
        <ecNumber evidence="2">7.6.2.2</ecNumber>
    </recommendedName>
</protein>
<evidence type="ECO:0000256" key="10">
    <source>
        <dbReference type="ARBA" id="ARBA00049985"/>
    </source>
</evidence>
<dbReference type="NCBIfam" id="TIGR01188">
    <property type="entry name" value="drrA"/>
    <property type="match status" value="1"/>
</dbReference>
<keyword evidence="3" id="KW-0813">Transport</keyword>
<evidence type="ECO:0000313" key="13">
    <source>
        <dbReference type="EMBL" id="NEA85295.1"/>
    </source>
</evidence>
<dbReference type="AlphaFoldDB" id="A0A6G3QPM2"/>
<keyword evidence="6 13" id="KW-0067">ATP-binding</keyword>
<dbReference type="GO" id="GO:0005524">
    <property type="term" value="F:ATP binding"/>
    <property type="evidence" value="ECO:0007669"/>
    <property type="project" value="UniProtKB-KW"/>
</dbReference>
<comment type="subcellular location">
    <subcellularLocation>
        <location evidence="1">Cell membrane</location>
        <topology evidence="1">Peripheral membrane protein</topology>
        <orientation evidence="1">Cytoplasmic side</orientation>
    </subcellularLocation>
</comment>
<evidence type="ECO:0000256" key="7">
    <source>
        <dbReference type="ARBA" id="ARBA00022967"/>
    </source>
</evidence>
<evidence type="ECO:0000259" key="12">
    <source>
        <dbReference type="PROSITE" id="PS50893"/>
    </source>
</evidence>
<dbReference type="PROSITE" id="PS50893">
    <property type="entry name" value="ABC_TRANSPORTER_2"/>
    <property type="match status" value="1"/>
</dbReference>
<evidence type="ECO:0000256" key="1">
    <source>
        <dbReference type="ARBA" id="ARBA00004413"/>
    </source>
</evidence>
<dbReference type="GO" id="GO:0008559">
    <property type="term" value="F:ABC-type xenobiotic transporter activity"/>
    <property type="evidence" value="ECO:0007669"/>
    <property type="project" value="UniProtKB-EC"/>
</dbReference>